<keyword evidence="4" id="KW-0378">Hydrolase</keyword>
<feature type="signal peptide" evidence="7">
    <location>
        <begin position="1"/>
        <end position="25"/>
    </location>
</feature>
<organism evidence="9 10">
    <name type="scientific">Nocardioides jiangxiensis</name>
    <dbReference type="NCBI Taxonomy" id="3064524"/>
    <lineage>
        <taxon>Bacteria</taxon>
        <taxon>Bacillati</taxon>
        <taxon>Actinomycetota</taxon>
        <taxon>Actinomycetes</taxon>
        <taxon>Propionibacteriales</taxon>
        <taxon>Nocardioidaceae</taxon>
        <taxon>Nocardioides</taxon>
    </lineage>
</organism>
<keyword evidence="10" id="KW-1185">Reference proteome</keyword>
<reference evidence="9 10" key="1">
    <citation type="submission" date="2023-07" db="EMBL/GenBank/DDBJ databases">
        <title>Nocardioides sp. nov WY-20 isolated from soil.</title>
        <authorList>
            <person name="Liu B."/>
            <person name="Wan Y."/>
        </authorList>
    </citation>
    <scope>NUCLEOTIDE SEQUENCE [LARGE SCALE GENOMIC DNA]</scope>
    <source>
        <strain evidence="9 10">WY-20</strain>
    </source>
</reference>
<keyword evidence="7" id="KW-0732">Signal</keyword>
<evidence type="ECO:0000259" key="8">
    <source>
        <dbReference type="Pfam" id="PF13091"/>
    </source>
</evidence>
<proteinExistence type="inferred from homology"/>
<evidence type="ECO:0000256" key="1">
    <source>
        <dbReference type="ARBA" id="ARBA00000798"/>
    </source>
</evidence>
<dbReference type="Pfam" id="PF13091">
    <property type="entry name" value="PLDc_2"/>
    <property type="match status" value="1"/>
</dbReference>
<evidence type="ECO:0000256" key="5">
    <source>
        <dbReference type="ARBA" id="ARBA00022963"/>
    </source>
</evidence>
<dbReference type="InterPro" id="IPR051406">
    <property type="entry name" value="PLD_domain"/>
</dbReference>
<protein>
    <recommendedName>
        <fullName evidence="3">phospholipase D</fullName>
        <ecNumber evidence="3">3.1.4.4</ecNumber>
    </recommendedName>
</protein>
<dbReference type="EC" id="3.1.4.4" evidence="3"/>
<sequence>MLRRVITLLVAVLLLAGLTSAPANAAYIASPTFNVPVSPKVSERAALPRKIIWAINNTPRGGTIRIASYSFDRKDVADALIDAYHRRVNVQIVLNDNWTSTQTLRLRKALGSGPSNPSFVRICEGNCRGSGAGNLHIKVYLFSQAGSNQRLMYFGSANMTDRAVQLQWNDLVTLRNAPELYMETVKVFNQLKYDRPASPEWIYFDQEPGMTAQYYRTAEGQQPRVYTRTPSASEDPVMNRLKAVDCTAPAGYGINGHTAIRIMMYGWNGDRGVWLANQVAELEHQGCDIKVITSVAGGQVIKILRDAGVPVRSADYKYITNADGTKTVDFYSHLKVMALSGTYNRAPAKVVWTGSENWSGLSFMNDELTVGMWDANAVQTYFDRFAYMNQKYTHRFGIYPTTKPAYVG</sequence>
<comment type="caution">
    <text evidence="9">The sequence shown here is derived from an EMBL/GenBank/DDBJ whole genome shotgun (WGS) entry which is preliminary data.</text>
</comment>
<keyword evidence="5" id="KW-0442">Lipid degradation</keyword>
<dbReference type="CDD" id="cd00138">
    <property type="entry name" value="PLDc_SF"/>
    <property type="match status" value="1"/>
</dbReference>
<dbReference type="PANTHER" id="PTHR43856:SF1">
    <property type="entry name" value="MITOCHONDRIAL CARDIOLIPIN HYDROLASE"/>
    <property type="match status" value="1"/>
</dbReference>
<evidence type="ECO:0000256" key="6">
    <source>
        <dbReference type="ARBA" id="ARBA00023098"/>
    </source>
</evidence>
<keyword evidence="6" id="KW-0443">Lipid metabolism</keyword>
<evidence type="ECO:0000256" key="2">
    <source>
        <dbReference type="ARBA" id="ARBA00008664"/>
    </source>
</evidence>
<accession>A0ABT9B2R2</accession>
<dbReference type="EMBL" id="JAUQTA010000001">
    <property type="protein sequence ID" value="MDO7867453.1"/>
    <property type="molecule type" value="Genomic_DNA"/>
</dbReference>
<feature type="domain" description="Phospholipase D-like" evidence="8">
    <location>
        <begin position="62"/>
        <end position="191"/>
    </location>
</feature>
<dbReference type="RefSeq" id="WP_305026852.1">
    <property type="nucleotide sequence ID" value="NZ_JAUQTA010000001.1"/>
</dbReference>
<gene>
    <name evidence="9" type="ORF">Q5722_03635</name>
</gene>
<evidence type="ECO:0000256" key="3">
    <source>
        <dbReference type="ARBA" id="ARBA00012027"/>
    </source>
</evidence>
<name>A0ABT9B2R2_9ACTN</name>
<comment type="similarity">
    <text evidence="2">Belongs to the phospholipase D family.</text>
</comment>
<feature type="chain" id="PRO_5046784264" description="phospholipase D" evidence="7">
    <location>
        <begin position="26"/>
        <end position="408"/>
    </location>
</feature>
<dbReference type="InterPro" id="IPR025202">
    <property type="entry name" value="PLD-like_dom"/>
</dbReference>
<evidence type="ECO:0000313" key="9">
    <source>
        <dbReference type="EMBL" id="MDO7867453.1"/>
    </source>
</evidence>
<evidence type="ECO:0000256" key="4">
    <source>
        <dbReference type="ARBA" id="ARBA00022801"/>
    </source>
</evidence>
<dbReference type="Proteomes" id="UP001233314">
    <property type="component" value="Unassembled WGS sequence"/>
</dbReference>
<dbReference type="SUPFAM" id="SSF56024">
    <property type="entry name" value="Phospholipase D/nuclease"/>
    <property type="match status" value="2"/>
</dbReference>
<evidence type="ECO:0000256" key="7">
    <source>
        <dbReference type="SAM" id="SignalP"/>
    </source>
</evidence>
<dbReference type="Gene3D" id="3.30.870.10">
    <property type="entry name" value="Endonuclease Chain A"/>
    <property type="match status" value="2"/>
</dbReference>
<dbReference type="PANTHER" id="PTHR43856">
    <property type="entry name" value="CARDIOLIPIN HYDROLASE"/>
    <property type="match status" value="1"/>
</dbReference>
<comment type="catalytic activity">
    <reaction evidence="1">
        <text>a 1,2-diacyl-sn-glycero-3-phosphocholine + H2O = a 1,2-diacyl-sn-glycero-3-phosphate + choline + H(+)</text>
        <dbReference type="Rhea" id="RHEA:14445"/>
        <dbReference type="ChEBI" id="CHEBI:15354"/>
        <dbReference type="ChEBI" id="CHEBI:15377"/>
        <dbReference type="ChEBI" id="CHEBI:15378"/>
        <dbReference type="ChEBI" id="CHEBI:57643"/>
        <dbReference type="ChEBI" id="CHEBI:58608"/>
        <dbReference type="EC" id="3.1.4.4"/>
    </reaction>
</comment>
<evidence type="ECO:0000313" key="10">
    <source>
        <dbReference type="Proteomes" id="UP001233314"/>
    </source>
</evidence>